<dbReference type="Proteomes" id="UP001630127">
    <property type="component" value="Unassembled WGS sequence"/>
</dbReference>
<evidence type="ECO:0000313" key="3">
    <source>
        <dbReference type="Proteomes" id="UP001630127"/>
    </source>
</evidence>
<sequence length="145" mass="15551">MQPPFQRERKHPTSTGSLVDQSAKGGLEVERSQNLTPISVRIAALEALEALLTVAGALRSDSWRSNIDHLLITVATNACEGGWAEGKSTIVYGEATSIWVDFQLSALRALLASLLSPGCGRPPHLAQGLKLFRKGTQETGTKISE</sequence>
<dbReference type="PANTHER" id="PTHR34105">
    <property type="entry name" value="PROLINE-, GLUTAMIC ACID- AND LEUCINE-RICH PROTEIN 1"/>
    <property type="match status" value="1"/>
</dbReference>
<evidence type="ECO:0000313" key="2">
    <source>
        <dbReference type="EMBL" id="KAL3523655.1"/>
    </source>
</evidence>
<comment type="caution">
    <text evidence="2">The sequence shown here is derived from an EMBL/GenBank/DDBJ whole genome shotgun (WGS) entry which is preliminary data.</text>
</comment>
<keyword evidence="3" id="KW-1185">Reference proteome</keyword>
<evidence type="ECO:0008006" key="4">
    <source>
        <dbReference type="Google" id="ProtNLM"/>
    </source>
</evidence>
<dbReference type="EMBL" id="JBJUIK010000007">
    <property type="protein sequence ID" value="KAL3523655.1"/>
    <property type="molecule type" value="Genomic_DNA"/>
</dbReference>
<dbReference type="AlphaFoldDB" id="A0ABD2ZW12"/>
<name>A0ABD2ZW12_9GENT</name>
<evidence type="ECO:0000256" key="1">
    <source>
        <dbReference type="SAM" id="MobiDB-lite"/>
    </source>
</evidence>
<organism evidence="2 3">
    <name type="scientific">Cinchona calisaya</name>
    <dbReference type="NCBI Taxonomy" id="153742"/>
    <lineage>
        <taxon>Eukaryota</taxon>
        <taxon>Viridiplantae</taxon>
        <taxon>Streptophyta</taxon>
        <taxon>Embryophyta</taxon>
        <taxon>Tracheophyta</taxon>
        <taxon>Spermatophyta</taxon>
        <taxon>Magnoliopsida</taxon>
        <taxon>eudicotyledons</taxon>
        <taxon>Gunneridae</taxon>
        <taxon>Pentapetalae</taxon>
        <taxon>asterids</taxon>
        <taxon>lamiids</taxon>
        <taxon>Gentianales</taxon>
        <taxon>Rubiaceae</taxon>
        <taxon>Cinchonoideae</taxon>
        <taxon>Cinchoneae</taxon>
        <taxon>Cinchona</taxon>
    </lineage>
</organism>
<feature type="region of interest" description="Disordered" evidence="1">
    <location>
        <begin position="1"/>
        <end position="24"/>
    </location>
</feature>
<reference evidence="2 3" key="1">
    <citation type="submission" date="2024-11" db="EMBL/GenBank/DDBJ databases">
        <title>A near-complete genome assembly of Cinchona calisaya.</title>
        <authorList>
            <person name="Lian D.C."/>
            <person name="Zhao X.W."/>
            <person name="Wei L."/>
        </authorList>
    </citation>
    <scope>NUCLEOTIDE SEQUENCE [LARGE SCALE GENOMIC DNA]</scope>
    <source>
        <tissue evidence="2">Nenye</tissue>
    </source>
</reference>
<gene>
    <name evidence="2" type="ORF">ACH5RR_016489</name>
</gene>
<protein>
    <recommendedName>
        <fullName evidence="4">Gigantea</fullName>
    </recommendedName>
</protein>
<dbReference type="PANTHER" id="PTHR34105:SF1">
    <property type="entry name" value="PROLINE-, GLUTAMIC ACID- AND LEUCINE-RICH PROTEIN 1"/>
    <property type="match status" value="1"/>
</dbReference>
<accession>A0ABD2ZW12</accession>
<proteinExistence type="predicted"/>